<dbReference type="InterPro" id="IPR029068">
    <property type="entry name" value="Glyas_Bleomycin-R_OHBP_Dase"/>
</dbReference>
<comment type="similarity">
    <text evidence="1">Belongs to the methylmalonyl-CoA epimerase family.</text>
</comment>
<evidence type="ECO:0000313" key="6">
    <source>
        <dbReference type="Proteomes" id="UP001497527"/>
    </source>
</evidence>
<gene>
    <name evidence="5" type="ORF">T190423A01A_20519</name>
</gene>
<dbReference type="InterPro" id="IPR037523">
    <property type="entry name" value="VOC_core"/>
</dbReference>
<feature type="transmembrane region" description="Helical" evidence="3">
    <location>
        <begin position="29"/>
        <end position="50"/>
    </location>
</feature>
<evidence type="ECO:0000256" key="3">
    <source>
        <dbReference type="SAM" id="Phobius"/>
    </source>
</evidence>
<evidence type="ECO:0000313" key="5">
    <source>
        <dbReference type="EMBL" id="CAL2102768.1"/>
    </source>
</evidence>
<protein>
    <submittedName>
        <fullName evidence="5">Methylmalonyl-CoA/ethylmalonyl-CoA epimerase</fullName>
        <ecNumber evidence="5">5.1.99.1</ecNumber>
    </submittedName>
</protein>
<keyword evidence="2" id="KW-0479">Metal-binding</keyword>
<organism evidence="5 6">
    <name type="scientific">Tenacibaculum polynesiense</name>
    <dbReference type="NCBI Taxonomy" id="3137857"/>
    <lineage>
        <taxon>Bacteria</taxon>
        <taxon>Pseudomonadati</taxon>
        <taxon>Bacteroidota</taxon>
        <taxon>Flavobacteriia</taxon>
        <taxon>Flavobacteriales</taxon>
        <taxon>Flavobacteriaceae</taxon>
        <taxon>Tenacibaculum</taxon>
    </lineage>
</organism>
<dbReference type="InterPro" id="IPR017515">
    <property type="entry name" value="MeMalonyl-CoA_epimerase"/>
</dbReference>
<keyword evidence="3" id="KW-1133">Transmembrane helix</keyword>
<dbReference type="PANTHER" id="PTHR43048:SF3">
    <property type="entry name" value="METHYLMALONYL-COA EPIMERASE, MITOCHONDRIAL"/>
    <property type="match status" value="1"/>
</dbReference>
<dbReference type="PANTHER" id="PTHR43048">
    <property type="entry name" value="METHYLMALONYL-COA EPIMERASE"/>
    <property type="match status" value="1"/>
</dbReference>
<keyword evidence="6" id="KW-1185">Reference proteome</keyword>
<dbReference type="InterPro" id="IPR051785">
    <property type="entry name" value="MMCE/EMCE_epimerase"/>
</dbReference>
<evidence type="ECO:0000256" key="1">
    <source>
        <dbReference type="ARBA" id="ARBA00009308"/>
    </source>
</evidence>
<keyword evidence="3" id="KW-0812">Transmembrane</keyword>
<dbReference type="Proteomes" id="UP001497527">
    <property type="component" value="Unassembled WGS sequence"/>
</dbReference>
<dbReference type="PROSITE" id="PS51819">
    <property type="entry name" value="VOC"/>
    <property type="match status" value="1"/>
</dbReference>
<proteinExistence type="inferred from homology"/>
<reference evidence="5 6" key="1">
    <citation type="submission" date="2024-05" db="EMBL/GenBank/DDBJ databases">
        <authorList>
            <person name="Duchaud E."/>
        </authorList>
    </citation>
    <scope>NUCLEOTIDE SEQUENCE [LARGE SCALE GENOMIC DNA]</scope>
    <source>
        <strain evidence="5">Ena-SAMPLE-TAB-13-05-2024-13:56:06:370-140308</strain>
    </source>
</reference>
<dbReference type="GO" id="GO:0004493">
    <property type="term" value="F:methylmalonyl-CoA epimerase activity"/>
    <property type="evidence" value="ECO:0007669"/>
    <property type="project" value="UniProtKB-EC"/>
</dbReference>
<accession>A0ABM9PBB1</accession>
<evidence type="ECO:0000259" key="4">
    <source>
        <dbReference type="PROSITE" id="PS51819"/>
    </source>
</evidence>
<dbReference type="SUPFAM" id="SSF54593">
    <property type="entry name" value="Glyoxalase/Bleomycin resistance protein/Dihydroxybiphenyl dioxygenase"/>
    <property type="match status" value="1"/>
</dbReference>
<dbReference type="NCBIfam" id="TIGR03081">
    <property type="entry name" value="metmalonyl_epim"/>
    <property type="match status" value="1"/>
</dbReference>
<feature type="domain" description="VOC" evidence="4">
    <location>
        <begin position="54"/>
        <end position="182"/>
    </location>
</feature>
<dbReference type="EC" id="5.1.99.1" evidence="5"/>
<dbReference type="CDD" id="cd07249">
    <property type="entry name" value="MMCE"/>
    <property type="match status" value="1"/>
</dbReference>
<keyword evidence="5" id="KW-0413">Isomerase</keyword>
<comment type="caution">
    <text evidence="5">The sequence shown here is derived from an EMBL/GenBank/DDBJ whole genome shotgun (WGS) entry which is preliminary data.</text>
</comment>
<keyword evidence="3" id="KW-0472">Membrane</keyword>
<dbReference type="EMBL" id="CAXJIO010000011">
    <property type="protein sequence ID" value="CAL2102768.1"/>
    <property type="molecule type" value="Genomic_DNA"/>
</dbReference>
<sequence length="184" mass="20910">MIYNSLIHKKKSKTGKTPFSQKCIRYAKLLYITLDSIFPLAYILTFFYFYCMNKIEHIGIAVKDLEKSNQLFASLFGEPHYKIEEVASEGVKTSFFKTGPNKIELLEATKPDSPIAKFIEKKGEGIHHIAFAVEDIHGEIQRLKDEGFTILNETPKEGADNKLVAFLHPKTTNGVLIELCQEKP</sequence>
<dbReference type="Gene3D" id="3.10.180.10">
    <property type="entry name" value="2,3-Dihydroxybiphenyl 1,2-Dioxygenase, domain 1"/>
    <property type="match status" value="1"/>
</dbReference>
<evidence type="ECO:0000256" key="2">
    <source>
        <dbReference type="ARBA" id="ARBA00022723"/>
    </source>
</evidence>
<name>A0ABM9PBB1_9FLAO</name>
<dbReference type="Pfam" id="PF13669">
    <property type="entry name" value="Glyoxalase_4"/>
    <property type="match status" value="1"/>
</dbReference>